<dbReference type="OrthoDB" id="680500at2"/>
<organism evidence="1 2">
    <name type="scientific">Clostridium uliginosum</name>
    <dbReference type="NCBI Taxonomy" id="119641"/>
    <lineage>
        <taxon>Bacteria</taxon>
        <taxon>Bacillati</taxon>
        <taxon>Bacillota</taxon>
        <taxon>Clostridia</taxon>
        <taxon>Eubacteriales</taxon>
        <taxon>Clostridiaceae</taxon>
        <taxon>Clostridium</taxon>
    </lineage>
</organism>
<proteinExistence type="predicted"/>
<dbReference type="Proteomes" id="UP000199263">
    <property type="component" value="Unassembled WGS sequence"/>
</dbReference>
<dbReference type="InterPro" id="IPR021223">
    <property type="entry name" value="AbiGi"/>
</dbReference>
<dbReference type="STRING" id="119641.SAMN05421842_103135"/>
<dbReference type="RefSeq" id="WP_090088814.1">
    <property type="nucleotide sequence ID" value="NZ_FOMG01000003.1"/>
</dbReference>
<reference evidence="1 2" key="1">
    <citation type="submission" date="2016-10" db="EMBL/GenBank/DDBJ databases">
        <authorList>
            <person name="de Groot N.N."/>
        </authorList>
    </citation>
    <scope>NUCLEOTIDE SEQUENCE [LARGE SCALE GENOMIC DNA]</scope>
    <source>
        <strain evidence="1 2">DSM 12992</strain>
    </source>
</reference>
<gene>
    <name evidence="1" type="ORF">SAMN05421842_103135</name>
</gene>
<name>A0A1I1IZX3_9CLOT</name>
<dbReference type="Pfam" id="PF10899">
    <property type="entry name" value="AbiGi"/>
    <property type="match status" value="1"/>
</dbReference>
<dbReference type="EMBL" id="FOMG01000003">
    <property type="protein sequence ID" value="SFC41814.1"/>
    <property type="molecule type" value="Genomic_DNA"/>
</dbReference>
<sequence>MENKNIIQVKEAKIEEKIPESKQSANVLFKFMTDLKYLREILTNKAIIPRYYEESIEYLEVDELEKIVFPMVCFCDINVSRLSEHVEYYGKFGIGLNKEWGIKEGVQCINYINANSAIRNDFTHIFAKAYNENVEDNNLEEYNNYLLSNLLFMKPIVGEMFRNGKYDNKNFTDEKEWRYIPKIDDTDKIQLIIPPIYVGNPNVYNTY</sequence>
<evidence type="ECO:0000313" key="1">
    <source>
        <dbReference type="EMBL" id="SFC41814.1"/>
    </source>
</evidence>
<dbReference type="AlphaFoldDB" id="A0A1I1IZX3"/>
<accession>A0A1I1IZX3</accession>
<keyword evidence="2" id="KW-1185">Reference proteome</keyword>
<evidence type="ECO:0000313" key="2">
    <source>
        <dbReference type="Proteomes" id="UP000199263"/>
    </source>
</evidence>
<protein>
    <submittedName>
        <fullName evidence="1">Putative abortive phage resistance protein AbiGi, antitoxin</fullName>
    </submittedName>
</protein>